<protein>
    <submittedName>
        <fullName evidence="1">Uncharacterized protein</fullName>
    </submittedName>
</protein>
<reference evidence="1 2" key="1">
    <citation type="submission" date="2024-04" db="EMBL/GenBank/DDBJ databases">
        <title>Symmetric and asymmetric DNA N6-adenine methylation regulates different biological responses in Mucorales.</title>
        <authorList>
            <consortium name="Lawrence Berkeley National Laboratory"/>
            <person name="Lax C."/>
            <person name="Mondo S.J."/>
            <person name="Osorio-Concepcion M."/>
            <person name="Muszewska A."/>
            <person name="Corrochano-Luque M."/>
            <person name="Gutierrez G."/>
            <person name="Riley R."/>
            <person name="Lipzen A."/>
            <person name="Guo J."/>
            <person name="Hundley H."/>
            <person name="Amirebrahimi M."/>
            <person name="Ng V."/>
            <person name="Lorenzo-Gutierrez D."/>
            <person name="Binder U."/>
            <person name="Yang J."/>
            <person name="Song Y."/>
            <person name="Canovas D."/>
            <person name="Navarro E."/>
            <person name="Freitag M."/>
            <person name="Gabaldon T."/>
            <person name="Grigoriev I.V."/>
            <person name="Corrochano L.M."/>
            <person name="Nicolas F.E."/>
            <person name="Garre V."/>
        </authorList>
    </citation>
    <scope>NUCLEOTIDE SEQUENCE [LARGE SCALE GENOMIC DNA]</scope>
    <source>
        <strain evidence="1 2">L51</strain>
    </source>
</reference>
<sequence length="55" mass="6102">MDSRYPPRADLTTRADFGYHKAVKMIVTTAVGAEASYLYSPSSTEWSNDTKSDVI</sequence>
<evidence type="ECO:0000313" key="2">
    <source>
        <dbReference type="Proteomes" id="UP001448207"/>
    </source>
</evidence>
<proteinExistence type="predicted"/>
<dbReference type="Proteomes" id="UP001448207">
    <property type="component" value="Unassembled WGS sequence"/>
</dbReference>
<gene>
    <name evidence="1" type="ORF">J3Q64DRAFT_1839259</name>
</gene>
<comment type="caution">
    <text evidence="1">The sequence shown here is derived from an EMBL/GenBank/DDBJ whole genome shotgun (WGS) entry which is preliminary data.</text>
</comment>
<accession>A0ABR3APP2</accession>
<evidence type="ECO:0000313" key="1">
    <source>
        <dbReference type="EMBL" id="KAL0079100.1"/>
    </source>
</evidence>
<keyword evidence="2" id="KW-1185">Reference proteome</keyword>
<organism evidence="1 2">
    <name type="scientific">Phycomyces blakesleeanus</name>
    <dbReference type="NCBI Taxonomy" id="4837"/>
    <lineage>
        <taxon>Eukaryota</taxon>
        <taxon>Fungi</taxon>
        <taxon>Fungi incertae sedis</taxon>
        <taxon>Mucoromycota</taxon>
        <taxon>Mucoromycotina</taxon>
        <taxon>Mucoromycetes</taxon>
        <taxon>Mucorales</taxon>
        <taxon>Phycomycetaceae</taxon>
        <taxon>Phycomyces</taxon>
    </lineage>
</organism>
<dbReference type="EMBL" id="JBCLYO010000023">
    <property type="protein sequence ID" value="KAL0079100.1"/>
    <property type="molecule type" value="Genomic_DNA"/>
</dbReference>
<name>A0ABR3APP2_PHYBL</name>